<accession>A0A1J0ADJ9</accession>
<evidence type="ECO:0000313" key="3">
    <source>
        <dbReference type="EMBL" id="APB34022.1"/>
    </source>
</evidence>
<keyword evidence="4" id="KW-1185">Reference proteome</keyword>
<name>A0A1J0ADJ9_9CYAN</name>
<comment type="similarity">
    <text evidence="1">Belongs to the CpcS/CpeS biliprotein lyase family.</text>
</comment>
<evidence type="ECO:0000313" key="4">
    <source>
        <dbReference type="Proteomes" id="UP000180235"/>
    </source>
</evidence>
<reference evidence="3 4" key="1">
    <citation type="submission" date="2016-10" db="EMBL/GenBank/DDBJ databases">
        <title>Description of Gloeomargarita lithophora gen. nov., sp. nov., a thylakoid-bearing basal-branching cyanobacterium with intracellular carbonates, and proposal for Gloeomargaritales ord. nov.</title>
        <authorList>
            <person name="Moreira D."/>
            <person name="Tavera R."/>
            <person name="Benzerara K."/>
            <person name="Skouri-Panet F."/>
            <person name="Couradeau E."/>
            <person name="Gerard E."/>
            <person name="Loussert C."/>
            <person name="Novelo E."/>
            <person name="Zivanovic Y."/>
            <person name="Lopez-Garcia P."/>
        </authorList>
    </citation>
    <scope>NUCLEOTIDE SEQUENCE [LARGE SCALE GENOMIC DNA]</scope>
    <source>
        <strain evidence="3 4">D10</strain>
    </source>
</reference>
<dbReference type="KEGG" id="glt:GlitD10_1697"/>
<evidence type="ECO:0000256" key="1">
    <source>
        <dbReference type="ARBA" id="ARBA00010681"/>
    </source>
</evidence>
<evidence type="ECO:0008006" key="5">
    <source>
        <dbReference type="Google" id="ProtNLM"/>
    </source>
</evidence>
<dbReference type="EMBL" id="CP017675">
    <property type="protein sequence ID" value="APB34022.1"/>
    <property type="molecule type" value="Genomic_DNA"/>
</dbReference>
<dbReference type="RefSeq" id="WP_071454527.1">
    <property type="nucleotide sequence ID" value="NZ_CP017675.1"/>
</dbReference>
<protein>
    <recommendedName>
        <fullName evidence="5">Chromophore lyase CpcS/CpeS</fullName>
    </recommendedName>
</protein>
<keyword evidence="2" id="KW-0456">Lyase</keyword>
<dbReference type="CDD" id="cd16339">
    <property type="entry name" value="CpcS"/>
    <property type="match status" value="1"/>
</dbReference>
<dbReference type="InterPro" id="IPR018536">
    <property type="entry name" value="CpcS/CpeS"/>
</dbReference>
<dbReference type="InterPro" id="IPR012674">
    <property type="entry name" value="Calycin"/>
</dbReference>
<evidence type="ECO:0000256" key="2">
    <source>
        <dbReference type="ARBA" id="ARBA00023239"/>
    </source>
</evidence>
<organism evidence="3 4">
    <name type="scientific">Gloeomargarita lithophora Alchichica-D10</name>
    <dbReference type="NCBI Taxonomy" id="1188229"/>
    <lineage>
        <taxon>Bacteria</taxon>
        <taxon>Bacillati</taxon>
        <taxon>Cyanobacteriota</taxon>
        <taxon>Cyanophyceae</taxon>
        <taxon>Gloeomargaritales</taxon>
        <taxon>Gloeomargaritaceae</taxon>
        <taxon>Gloeomargarita</taxon>
    </lineage>
</organism>
<dbReference type="Pfam" id="PF09367">
    <property type="entry name" value="CpeS"/>
    <property type="match status" value="1"/>
</dbReference>
<proteinExistence type="inferred from homology"/>
<dbReference type="STRING" id="1188229.GlitD10_1697"/>
<dbReference type="AlphaFoldDB" id="A0A1J0ADJ9"/>
<dbReference type="Gene3D" id="2.40.128.20">
    <property type="match status" value="1"/>
</dbReference>
<sequence>MEFHHLSQLLAHHWGTWICQRTRFYLDGTPANHGKAQLEITGLSPDHAPPPLGILLTWHENNRPVGSTTLTFDLDSPQFSQNHRADTSQGGHYTWSKTGVLELTLPLLSGQKVVERLWFASANLRLRTVRVRGANGLESVAFYSDIRRVTPS</sequence>
<dbReference type="Proteomes" id="UP000180235">
    <property type="component" value="Chromosome"/>
</dbReference>
<gene>
    <name evidence="3" type="ORF">GlitD10_1697</name>
</gene>
<dbReference type="GO" id="GO:0016829">
    <property type="term" value="F:lyase activity"/>
    <property type="evidence" value="ECO:0007669"/>
    <property type="project" value="UniProtKB-KW"/>
</dbReference>
<dbReference type="OrthoDB" id="554080at2"/>